<gene>
    <name evidence="5" type="ORF">F7Q92_09590</name>
</gene>
<feature type="domain" description="Outer membrane protein beta-barrel" evidence="4">
    <location>
        <begin position="52"/>
        <end position="208"/>
    </location>
</feature>
<sequence length="210" mass="22939">MRRSLLPLLLAAPLLAPLVSQAADAASEAPVQPQIDRRDVRVPRFPSNDFEVGLFFGPYSTQNFGSSIAVGGRLGYHITEDFFVEAAYGRTTVSDDAFKRVLPGGVFTPGENKLSYSDLSVGVNVLPGEVFLGRDHALPSQLYLIAGAGTTHFNGQRQQTFNFGLGTKVYWNDSFALRVDLRDHVFSLDLLGKRDSTHNLELTAGASFLF</sequence>
<dbReference type="OrthoDB" id="9150045at2"/>
<dbReference type="InterPro" id="IPR011250">
    <property type="entry name" value="OMP/PagP_B-barrel"/>
</dbReference>
<evidence type="ECO:0000256" key="2">
    <source>
        <dbReference type="ARBA" id="ARBA00022729"/>
    </source>
</evidence>
<protein>
    <submittedName>
        <fullName evidence="5">Outer membrane beta-barrel domain-containing protein</fullName>
    </submittedName>
</protein>
<evidence type="ECO:0000256" key="1">
    <source>
        <dbReference type="ARBA" id="ARBA00004442"/>
    </source>
</evidence>
<dbReference type="SUPFAM" id="SSF56925">
    <property type="entry name" value="OMPA-like"/>
    <property type="match status" value="1"/>
</dbReference>
<name>A0A643FD59_IDEDE</name>
<keyword evidence="2 3" id="KW-0732">Signal</keyword>
<evidence type="ECO:0000256" key="3">
    <source>
        <dbReference type="SAM" id="SignalP"/>
    </source>
</evidence>
<dbReference type="GO" id="GO:0009279">
    <property type="term" value="C:cell outer membrane"/>
    <property type="evidence" value="ECO:0007669"/>
    <property type="project" value="UniProtKB-SubCell"/>
</dbReference>
<evidence type="ECO:0000259" key="4">
    <source>
        <dbReference type="Pfam" id="PF13505"/>
    </source>
</evidence>
<evidence type="ECO:0000313" key="5">
    <source>
        <dbReference type="EMBL" id="KAB0583114.1"/>
    </source>
</evidence>
<comment type="caution">
    <text evidence="5">The sequence shown here is derived from an EMBL/GenBank/DDBJ whole genome shotgun (WGS) entry which is preliminary data.</text>
</comment>
<reference evidence="5 6" key="1">
    <citation type="submission" date="2019-09" db="EMBL/GenBank/DDBJ databases">
        <title>Draft genome sequences of 48 bacterial type strains from the CCUG.</title>
        <authorList>
            <person name="Tunovic T."/>
            <person name="Pineiro-Iglesias B."/>
            <person name="Unosson C."/>
            <person name="Inganas E."/>
            <person name="Ohlen M."/>
            <person name="Cardew S."/>
            <person name="Jensie-Markopoulos S."/>
            <person name="Salva-Serra F."/>
            <person name="Jaen-Luchoro D."/>
            <person name="Karlsson R."/>
            <person name="Svensson-Stadler L."/>
            <person name="Chun J."/>
            <person name="Moore E."/>
        </authorList>
    </citation>
    <scope>NUCLEOTIDE SEQUENCE [LARGE SCALE GENOMIC DNA]</scope>
    <source>
        <strain evidence="5 6">CCUG 30977</strain>
    </source>
</reference>
<dbReference type="InterPro" id="IPR030820">
    <property type="entry name" value="OMP_myx_plus_Proteobacteria"/>
</dbReference>
<evidence type="ECO:0000313" key="6">
    <source>
        <dbReference type="Proteomes" id="UP000430120"/>
    </source>
</evidence>
<comment type="subcellular location">
    <subcellularLocation>
        <location evidence="1">Cell outer membrane</location>
    </subcellularLocation>
</comment>
<keyword evidence="6" id="KW-1185">Reference proteome</keyword>
<dbReference type="RefSeq" id="WP_151123925.1">
    <property type="nucleotide sequence ID" value="NZ_CP088081.1"/>
</dbReference>
<dbReference type="Pfam" id="PF13505">
    <property type="entry name" value="OMP_b-brl"/>
    <property type="match status" value="1"/>
</dbReference>
<dbReference type="NCBIfam" id="TIGR04565">
    <property type="entry name" value="OMP_myx_plus"/>
    <property type="match status" value="1"/>
</dbReference>
<feature type="signal peptide" evidence="3">
    <location>
        <begin position="1"/>
        <end position="22"/>
    </location>
</feature>
<dbReference type="EMBL" id="VZPB01000018">
    <property type="protein sequence ID" value="KAB0583114.1"/>
    <property type="molecule type" value="Genomic_DNA"/>
</dbReference>
<dbReference type="AlphaFoldDB" id="A0A643FD59"/>
<proteinExistence type="predicted"/>
<feature type="chain" id="PRO_5024940789" evidence="3">
    <location>
        <begin position="23"/>
        <end position="210"/>
    </location>
</feature>
<dbReference type="Gene3D" id="2.40.160.20">
    <property type="match status" value="1"/>
</dbReference>
<organism evidence="5 6">
    <name type="scientific">Ideonella dechloratans</name>
    <dbReference type="NCBI Taxonomy" id="36863"/>
    <lineage>
        <taxon>Bacteria</taxon>
        <taxon>Pseudomonadati</taxon>
        <taxon>Pseudomonadota</taxon>
        <taxon>Betaproteobacteria</taxon>
        <taxon>Burkholderiales</taxon>
        <taxon>Sphaerotilaceae</taxon>
        <taxon>Ideonella</taxon>
    </lineage>
</organism>
<accession>A0A643FD59</accession>
<dbReference type="Proteomes" id="UP000430120">
    <property type="component" value="Unassembled WGS sequence"/>
</dbReference>
<dbReference type="InterPro" id="IPR027385">
    <property type="entry name" value="Beta-barrel_OMP"/>
</dbReference>